<reference evidence="2 3" key="2">
    <citation type="submission" date="2020-03" db="EMBL/GenBank/DDBJ databases">
        <title>Kangsaoukella pontilimi gen. nov., sp. nov., a new member of the family Rhodobacteraceae isolated from a tidal mudflat.</title>
        <authorList>
            <person name="Kim I.S."/>
        </authorList>
    </citation>
    <scope>NUCLEOTIDE SEQUENCE [LARGE SCALE GENOMIC DNA]</scope>
    <source>
        <strain evidence="2 3">GH1-50</strain>
    </source>
</reference>
<protein>
    <recommendedName>
        <fullName evidence="1">ABM domain-containing protein</fullName>
    </recommendedName>
</protein>
<feature type="domain" description="ABM" evidence="1">
    <location>
        <begin position="2"/>
        <end position="96"/>
    </location>
</feature>
<organism evidence="2 3">
    <name type="scientific">Kangsaoukella pontilimi</name>
    <dbReference type="NCBI Taxonomy" id="2691042"/>
    <lineage>
        <taxon>Bacteria</taxon>
        <taxon>Pseudomonadati</taxon>
        <taxon>Pseudomonadota</taxon>
        <taxon>Alphaproteobacteria</taxon>
        <taxon>Rhodobacterales</taxon>
        <taxon>Paracoccaceae</taxon>
        <taxon>Kangsaoukella</taxon>
    </lineage>
</organism>
<evidence type="ECO:0000259" key="1">
    <source>
        <dbReference type="PROSITE" id="PS51725"/>
    </source>
</evidence>
<accession>A0A7C9MGV3</accession>
<dbReference type="EMBL" id="WUPT01000006">
    <property type="protein sequence ID" value="MXQ09792.1"/>
    <property type="molecule type" value="Genomic_DNA"/>
</dbReference>
<sequence>MITRVYRVRIHPDLREEFEPLFRTVARGSVSDCAGCVDVTVGFPSSAAPDEYAMITVWQDEASLRAFAGSDWTVPHIPPGMEKFVDACWVHHFHHG</sequence>
<dbReference type="Proteomes" id="UP000480350">
    <property type="component" value="Unassembled WGS sequence"/>
</dbReference>
<reference evidence="2 3" key="1">
    <citation type="submission" date="2019-12" db="EMBL/GenBank/DDBJ databases">
        <authorList>
            <person name="Lee S.D."/>
        </authorList>
    </citation>
    <scope>NUCLEOTIDE SEQUENCE [LARGE SCALE GENOMIC DNA]</scope>
    <source>
        <strain evidence="2 3">GH1-50</strain>
    </source>
</reference>
<dbReference type="InterPro" id="IPR007138">
    <property type="entry name" value="ABM_dom"/>
</dbReference>
<dbReference type="InterPro" id="IPR011008">
    <property type="entry name" value="Dimeric_a/b-barrel"/>
</dbReference>
<proteinExistence type="predicted"/>
<keyword evidence="3" id="KW-1185">Reference proteome</keyword>
<evidence type="ECO:0000313" key="2">
    <source>
        <dbReference type="EMBL" id="MXQ09792.1"/>
    </source>
</evidence>
<dbReference type="Gene3D" id="3.30.70.100">
    <property type="match status" value="1"/>
</dbReference>
<dbReference type="Pfam" id="PF03992">
    <property type="entry name" value="ABM"/>
    <property type="match status" value="1"/>
</dbReference>
<dbReference type="AlphaFoldDB" id="A0A7C9MGV3"/>
<evidence type="ECO:0000313" key="3">
    <source>
        <dbReference type="Proteomes" id="UP000480350"/>
    </source>
</evidence>
<dbReference type="RefSeq" id="WP_160765718.1">
    <property type="nucleotide sequence ID" value="NZ_WUPT01000006.1"/>
</dbReference>
<dbReference type="SUPFAM" id="SSF54909">
    <property type="entry name" value="Dimeric alpha+beta barrel"/>
    <property type="match status" value="1"/>
</dbReference>
<dbReference type="PROSITE" id="PS51725">
    <property type="entry name" value="ABM"/>
    <property type="match status" value="1"/>
</dbReference>
<gene>
    <name evidence="2" type="ORF">GQ651_18245</name>
</gene>
<comment type="caution">
    <text evidence="2">The sequence shown here is derived from an EMBL/GenBank/DDBJ whole genome shotgun (WGS) entry which is preliminary data.</text>
</comment>
<name>A0A7C9MGV3_9RHOB</name>